<dbReference type="CTD" id="7916"/>
<feature type="compositionally biased region" description="Basic and acidic residues" evidence="2">
    <location>
        <begin position="469"/>
        <end position="505"/>
    </location>
</feature>
<dbReference type="Proteomes" id="UP000002494">
    <property type="component" value="Chromosome 20"/>
</dbReference>
<accession>A0A0U1RRZ5</accession>
<feature type="region of interest" description="Disordered" evidence="2">
    <location>
        <begin position="49"/>
        <end position="716"/>
    </location>
</feature>
<evidence type="ECO:0007829" key="7">
    <source>
        <dbReference type="PeptideAtlas" id="A0A0U1RRZ5"/>
    </source>
</evidence>
<feature type="compositionally biased region" description="Pro residues" evidence="2">
    <location>
        <begin position="1140"/>
        <end position="1152"/>
    </location>
</feature>
<reference evidence="9" key="2">
    <citation type="journal article" date="2012" name="Nat. Commun.">
        <title>Quantitative maps of protein phosphorylation sites across 14 different rat organs and tissues.</title>
        <authorList>
            <person name="Lundby A."/>
            <person name="Secher A."/>
            <person name="Lage K."/>
            <person name="Nordsborg N.B."/>
            <person name="Dmytriyev A."/>
            <person name="Lundby C."/>
            <person name="Olsen J.V."/>
        </authorList>
    </citation>
    <scope>IDENTIFICATION BY MASS SPECTROMETRY [LARGE SCALE ANALYSIS]</scope>
</reference>
<feature type="compositionally biased region" description="Basic and acidic residues" evidence="2">
    <location>
        <begin position="178"/>
        <end position="189"/>
    </location>
</feature>
<evidence type="ECO:0000313" key="6">
    <source>
        <dbReference type="RGD" id="1303025"/>
    </source>
</evidence>
<feature type="compositionally biased region" description="Pro residues" evidence="2">
    <location>
        <begin position="1198"/>
        <end position="1209"/>
    </location>
</feature>
<feature type="compositionally biased region" description="Polar residues" evidence="2">
    <location>
        <begin position="1615"/>
        <end position="1625"/>
    </location>
</feature>
<gene>
    <name evidence="4 6" type="primary">Prrc2a</name>
</gene>
<feature type="compositionally biased region" description="Polar residues" evidence="2">
    <location>
        <begin position="190"/>
        <end position="207"/>
    </location>
</feature>
<feature type="compositionally biased region" description="Basic and acidic residues" evidence="2">
    <location>
        <begin position="920"/>
        <end position="930"/>
    </location>
</feature>
<feature type="compositionally biased region" description="Pro residues" evidence="2">
    <location>
        <begin position="603"/>
        <end position="614"/>
    </location>
</feature>
<feature type="compositionally biased region" description="Low complexity" evidence="2">
    <location>
        <begin position="643"/>
        <end position="673"/>
    </location>
</feature>
<feature type="compositionally biased region" description="Pro residues" evidence="2">
    <location>
        <begin position="1500"/>
        <end position="1518"/>
    </location>
</feature>
<dbReference type="jPOST" id="A0A0U1RRZ5"/>
<evidence type="ECO:0000259" key="3">
    <source>
        <dbReference type="Pfam" id="PF07001"/>
    </source>
</evidence>
<reference evidence="8" key="1">
    <citation type="journal article" date="2006" name="Proc. Natl. Acad. Sci. U.S.A.">
        <title>Quantitative phosphoproteomics of vasopressin-sensitive renal cells: regulation of aquaporin-2 phosphorylation at two sites.</title>
        <authorList>
            <person name="Hoffert J.D."/>
            <person name="Pisitkun T."/>
            <person name="Wang G."/>
            <person name="Shen R.F."/>
            <person name="Knepper M.A."/>
        </authorList>
    </citation>
    <scope>IDENTIFICATION BY MASS SPECTROMETRY [LARGE SCALE ANALYSIS]</scope>
</reference>
<feature type="compositionally biased region" description="Basic and acidic residues" evidence="2">
    <location>
        <begin position="306"/>
        <end position="316"/>
    </location>
</feature>
<feature type="compositionally biased region" description="Acidic residues" evidence="2">
    <location>
        <begin position="343"/>
        <end position="354"/>
    </location>
</feature>
<evidence type="ECO:0000256" key="1">
    <source>
        <dbReference type="ARBA" id="ARBA00022553"/>
    </source>
</evidence>
<dbReference type="PANTHER" id="PTHR14038">
    <property type="entry name" value="BAT2 HLA-B-ASSOCIATED TRANSCRIPT 2"/>
    <property type="match status" value="1"/>
</dbReference>
<dbReference type="RefSeq" id="XP_063135072.1">
    <property type="nucleotide sequence ID" value="XM_063279002.1"/>
</dbReference>
<reference evidence="4" key="4">
    <citation type="submission" date="2025-08" db="UniProtKB">
        <authorList>
            <consortium name="Ensembl"/>
        </authorList>
    </citation>
    <scope>IDENTIFICATION</scope>
    <source>
        <strain evidence="4">Brown Norway</strain>
    </source>
</reference>
<dbReference type="Bgee" id="ENSRNOG00000000852">
    <property type="expression patterns" value="Expressed in thymus and 20 other cell types or tissues"/>
</dbReference>
<feature type="compositionally biased region" description="Basic and acidic residues" evidence="2">
    <location>
        <begin position="769"/>
        <end position="782"/>
    </location>
</feature>
<feature type="compositionally biased region" description="Basic and acidic residues" evidence="2">
    <location>
        <begin position="2069"/>
        <end position="2085"/>
    </location>
</feature>
<dbReference type="Pfam" id="PF07001">
    <property type="entry name" value="BAT2_N"/>
    <property type="match status" value="1"/>
</dbReference>
<feature type="compositionally biased region" description="Low complexity" evidence="2">
    <location>
        <begin position="2007"/>
        <end position="2019"/>
    </location>
</feature>
<feature type="compositionally biased region" description="Basic and acidic residues" evidence="2">
    <location>
        <begin position="1332"/>
        <end position="1341"/>
    </location>
</feature>
<feature type="compositionally biased region" description="Pro residues" evidence="2">
    <location>
        <begin position="862"/>
        <end position="872"/>
    </location>
</feature>
<dbReference type="Ensembl" id="ENSRNOT00000092322.3">
    <property type="protein sequence ID" value="ENSRNOP00000075873.2"/>
    <property type="gene ID" value="ENSRNOG00000000852.9"/>
</dbReference>
<feature type="compositionally biased region" description="Pro residues" evidence="2">
    <location>
        <begin position="694"/>
        <end position="703"/>
    </location>
</feature>
<feature type="compositionally biased region" description="Basic and acidic residues" evidence="2">
    <location>
        <begin position="1716"/>
        <end position="1727"/>
    </location>
</feature>
<reference evidence="4" key="5">
    <citation type="submission" date="2025-09" db="UniProtKB">
        <authorList>
            <consortium name="Ensembl"/>
        </authorList>
    </citation>
    <scope>IDENTIFICATION</scope>
    <source>
        <strain evidence="4">Brown Norway</strain>
    </source>
</reference>
<evidence type="ECO:0000256" key="2">
    <source>
        <dbReference type="SAM" id="MobiDB-lite"/>
    </source>
</evidence>
<feature type="compositionally biased region" description="Pro residues" evidence="2">
    <location>
        <begin position="402"/>
        <end position="416"/>
    </location>
</feature>
<feature type="region of interest" description="Disordered" evidence="2">
    <location>
        <begin position="738"/>
        <end position="1774"/>
    </location>
</feature>
<sequence length="2091" mass="222004">MSDRSGPTAKGKDGKKYSSLNLFDTYKGKSLEIQKPAVAPRHGLQSLGKVAIARRMPPPANLPSLKAENKGNDPNVSLVPKDGTGWASKQEQSDPKSSDASTAQPPESQPLPASQTPASNQPKRPPTAPENTPSVPSGVKSWAQASVTHGAHGDGGRASSLLSRFSREEFPTLQAAGDQDKAAKERESAEQSSGPGPSLRPQNSTTWRDGGGRGPDELEGPDSKLHHGHDPRGGLQPSGPPQFPPYRGMMPPFMYPPYLPFPPPYGPQGPYRYPTPDGPSRFPRVAGPRGSGPPMRLVEPVGRPSILKEDNLKEFDQLDQENDDGWAGAHEEVDYTEKLKFSDEEDGRDSDEEGAEGHKDSQSAAGEEPETDGKKGTSPGSELPPPKTAWTENSRPSETEPAAPPIPKPPPPPPHRGPVGNWGPPGDYPDRGGPPCKPPAPEDEDEAWRQRRKQSSSEISLAVERARRRREEEERRMQEERRAACAEKLKRLDEKFGAPDKRLKAEPAAPPVTPPAPALPPVVPKETPTPPALPPTPTPTPEKDPEEPAHAPPVQSAPTQAGPPAPTPVSGGGTASSTSSGSFEASPAEPQLPSKEGPEPPEEVPAPTTPPAPKVEPKGDGVGPTRQPPSQGLGYPKYQKSLPPRFQRQQQEQLLKQQQQQQWQQQQQQQGTAPPAPVPPSPPQPVTLGAVPAPQAPPPPPKALYPGALGRPPPMPPMNFDPRWMMIPPYVDPRLLQGRPPLDFYPPGVHPSGLVPRERSDSGGSSSEPFERHAPPLLRERGTPPVDPKLAWVGDVFTTTPTDPRPLTSPLRQAADEEEKSLRSETPPVPPPPPYLANYPGFPENGTPGPPISRFPLEESAPPGPRPLPWPPGNDEAAKMQAPPPKKEPPKEEPAQLSGPEAGRKPARGVGGGGQGPPPPRRENRTETRWGPRPGSCRRGIPPEDPGVPPRRAGPIKKPPPPVKADELPPKSLEPGDETPKAPKPDALKTAKGKVGPKETPAGGNLSPAPRLRRDYSYERVGPTSCRGRGRGEYFARGRGFRGTYGGRGRGARSREFRSYREFRGDDGRGGGSGGTNHPSAPRGRTASETRSEGSEYEEIPKRRRQRGSETGSETHESDLAPSDKEAPPPKEGVLAQVPLAPPQPGAPPSPAPARFSTARGGRVFTPRGVPSRRGRGGGRPPPVCSGWSPPAKSLVPKKPPTGPLPPNKEPLKEKLISGPLSPMSRAGNMGVGMEDGERPRRRRHGRAQQQDKPPRFRRLKQDRENAARGTDGKPPPLTLPASTPAPTETLATVAAPPPPRRTAAKSPDLSNQNSDQANEEWETASESSDFASERRGDKETPPAALITSKAVGTPGGNSGGAGPGISTMSRGDLSQRAKDLSKRSFSSQRPGMDRQNRRPGAGGKTGGGGSSGGGGAGPGGRTGPGRGDKRSWPSPKNRSRPPEERPPGLPLPPPPPSSSAVFRLDQVIHSNPAGIQQALAQLSSRQGNVTAPGGHPRPKPGPPQAPQGSSPRPPTHYDPPRASNAISSDPHFEEPGPMVRGVGGTPRDSAGVNPFPPKRRERPPRKPELLQEETVPASHSSGFLGSKPEVPGPQEESRDSGTEALTPHIWNRLHTATSRKSYQPGSIEPWMEPLSPFEDVAGTEMSQSDSGVDLSGGSQVSSGPCSQRSSPDGGLKGSAEGPPRRPGGPSPLKAVPGESSSASEPSEPHRRRPPASHEGERKELPREQPLPPGPIGTERSQRTDRGPEPGPLRPAHRAGSQVEFGTTNKDSDLCLVVGDTLKGEKELAASATEAVPVSRDWELLPSASASAEPQAKSLGSGQCGPEPSPSGQRLYPEVFYGSPGPPNSQQVSGGAPIDSQLHPSSGGFRPGTPSVHQYRSQPLYLPPGPAPPSALLSGVALKGQFLDFSALQATELGKLPAGGVLYPPPSFLYSAAFCPSPLPDPPLLQVRQDLPSPSDFYSTPLQPGGQSGFLPSGAPAQQLHPVELKPFQDYRKLSSNLGGPGSSRAPPSGRSFSGLNSRLKAPPSTYSGVFRTQRIDLYQQASPPDALRWMPKPWERTGPPSREGPPRRAEEPGPRGEKEPGLPPPR</sequence>
<feature type="domain" description="BAT2 N-terminal" evidence="3">
    <location>
        <begin position="1"/>
        <end position="188"/>
    </location>
</feature>
<feature type="compositionally biased region" description="Gly residues" evidence="2">
    <location>
        <begin position="1354"/>
        <end position="1364"/>
    </location>
</feature>
<feature type="compositionally biased region" description="Gly residues" evidence="2">
    <location>
        <begin position="1401"/>
        <end position="1426"/>
    </location>
</feature>
<reference evidence="4" key="3">
    <citation type="submission" date="2024-01" db="EMBL/GenBank/DDBJ databases">
        <title>GRCr8: a new rat reference genome assembly contstructed from accurate long reads and long range scaffolding.</title>
        <authorList>
            <person name="Doris P.A."/>
            <person name="Kalbfleisch T."/>
            <person name="Li K."/>
            <person name="Howe K."/>
            <person name="Wood J."/>
        </authorList>
    </citation>
    <scope>NUCLEOTIDE SEQUENCE [LARGE SCALE GENOMIC DNA]</scope>
    <source>
        <strain evidence="4">Brown Norway</strain>
    </source>
</reference>
<evidence type="ECO:0007829" key="8">
    <source>
        <dbReference type="PubMed" id="16641100"/>
    </source>
</evidence>
<feature type="compositionally biased region" description="Basic and acidic residues" evidence="2">
    <location>
        <begin position="885"/>
        <end position="894"/>
    </location>
</feature>
<feature type="compositionally biased region" description="Low complexity" evidence="2">
    <location>
        <begin position="1280"/>
        <end position="1295"/>
    </location>
</feature>
<feature type="region of interest" description="Disordered" evidence="2">
    <location>
        <begin position="1"/>
        <end position="20"/>
    </location>
</feature>
<feature type="compositionally biased region" description="Basic and acidic residues" evidence="2">
    <location>
        <begin position="210"/>
        <end position="232"/>
    </location>
</feature>
<evidence type="ECO:0000313" key="5">
    <source>
        <dbReference type="Proteomes" id="UP000002494"/>
    </source>
</evidence>
<dbReference type="VEuPathDB" id="HostDB:ENSRNOG00000000852"/>
<keyword evidence="1" id="KW-0597">Phosphoprotein</keyword>
<feature type="compositionally biased region" description="Pro residues" evidence="2">
    <location>
        <begin position="253"/>
        <end position="267"/>
    </location>
</feature>
<keyword evidence="5" id="KW-1185">Reference proteome</keyword>
<dbReference type="InterPro" id="IPR033184">
    <property type="entry name" value="PRRC2"/>
</dbReference>
<feature type="compositionally biased region" description="Basic and acidic residues" evidence="2">
    <location>
        <begin position="1987"/>
        <end position="1997"/>
    </location>
</feature>
<feature type="compositionally biased region" description="Basic and acidic residues" evidence="2">
    <location>
        <begin position="1113"/>
        <end position="1129"/>
    </location>
</feature>
<feature type="compositionally biased region" description="Low complexity" evidence="2">
    <location>
        <begin position="575"/>
        <end position="588"/>
    </location>
</feature>
<dbReference type="GeneTree" id="ENSGT00950000183161"/>
<dbReference type="GeneID" id="294250"/>
<dbReference type="InterPro" id="IPR009738">
    <property type="entry name" value="BAT2_N"/>
</dbReference>
<feature type="compositionally biased region" description="Basic and acidic residues" evidence="2">
    <location>
        <begin position="1053"/>
        <end position="1069"/>
    </location>
</feature>
<feature type="compositionally biased region" description="Polar residues" evidence="2">
    <location>
        <begin position="1645"/>
        <end position="1671"/>
    </location>
</feature>
<evidence type="ECO:0007829" key="9">
    <source>
        <dbReference type="PubMed" id="22673903"/>
    </source>
</evidence>
<feature type="compositionally biased region" description="Basic and acidic residues" evidence="2">
    <location>
        <begin position="1374"/>
        <end position="1383"/>
    </location>
</feature>
<feature type="compositionally biased region" description="Basic and acidic residues" evidence="2">
    <location>
        <begin position="329"/>
        <end position="342"/>
    </location>
</feature>
<dbReference type="RGD" id="1303025">
    <property type="gene designation" value="Prrc2a"/>
</dbReference>
<feature type="compositionally biased region" description="Pro residues" evidence="2">
    <location>
        <begin position="508"/>
        <end position="540"/>
    </location>
</feature>
<organism evidence="4 5">
    <name type="scientific">Rattus norvegicus</name>
    <name type="common">Rat</name>
    <dbReference type="NCBI Taxonomy" id="10116"/>
    <lineage>
        <taxon>Eukaryota</taxon>
        <taxon>Metazoa</taxon>
        <taxon>Chordata</taxon>
        <taxon>Craniata</taxon>
        <taxon>Vertebrata</taxon>
        <taxon>Euteleostomi</taxon>
        <taxon>Mammalia</taxon>
        <taxon>Eutheria</taxon>
        <taxon>Euarchontoglires</taxon>
        <taxon>Glires</taxon>
        <taxon>Rodentia</taxon>
        <taxon>Myomorpha</taxon>
        <taxon>Muroidea</taxon>
        <taxon>Muridae</taxon>
        <taxon>Murinae</taxon>
        <taxon>Rattus</taxon>
    </lineage>
</organism>
<feature type="compositionally biased region" description="Pro residues" evidence="2">
    <location>
        <begin position="674"/>
        <end position="685"/>
    </location>
</feature>
<keyword evidence="7" id="KW-1267">Proteomics identification</keyword>
<evidence type="ECO:0000313" key="4">
    <source>
        <dbReference type="Ensembl" id="ENSRNOP00000075873.2"/>
    </source>
</evidence>
<proteinExistence type="evidence at protein level"/>
<feature type="compositionally biased region" description="Polar residues" evidence="2">
    <location>
        <begin position="98"/>
        <end position="122"/>
    </location>
</feature>
<feature type="region of interest" description="Disordered" evidence="2">
    <location>
        <begin position="1945"/>
        <end position="2091"/>
    </location>
</feature>
<name>A0A0U1RRZ5_RAT</name>
<dbReference type="ExpressionAtlas" id="A0A0U1RRZ5">
    <property type="expression patterns" value="baseline and differential"/>
</dbReference>
<feature type="compositionally biased region" description="Polar residues" evidence="2">
    <location>
        <begin position="1479"/>
        <end position="1490"/>
    </location>
</feature>
<feature type="region of interest" description="Disordered" evidence="2">
    <location>
        <begin position="1806"/>
        <end position="1890"/>
    </location>
</feature>
<dbReference type="PANTHER" id="PTHR14038:SF5">
    <property type="entry name" value="PROTEIN PRRC2A"/>
    <property type="match status" value="1"/>
</dbReference>
<feature type="compositionally biased region" description="Pro residues" evidence="2">
    <location>
        <begin position="1448"/>
        <end position="1458"/>
    </location>
</feature>
<protein>
    <submittedName>
        <fullName evidence="4">Proline-rich coiled-coil 2A</fullName>
    </submittedName>
</protein>
<feature type="compositionally biased region" description="Basic and acidic residues" evidence="2">
    <location>
        <begin position="978"/>
        <end position="989"/>
    </location>
</feature>